<evidence type="ECO:0000259" key="9">
    <source>
        <dbReference type="PROSITE" id="PS50893"/>
    </source>
</evidence>
<evidence type="ECO:0000256" key="8">
    <source>
        <dbReference type="SAM" id="Phobius"/>
    </source>
</evidence>
<keyword evidence="12" id="KW-1185">Reference proteome</keyword>
<dbReference type="GO" id="GO:0007031">
    <property type="term" value="P:peroxisome organization"/>
    <property type="evidence" value="ECO:0007669"/>
    <property type="project" value="TreeGrafter"/>
</dbReference>
<evidence type="ECO:0000313" key="12">
    <source>
        <dbReference type="Proteomes" id="UP001142055"/>
    </source>
</evidence>
<feature type="domain" description="ABC transporter" evidence="9">
    <location>
        <begin position="358"/>
        <end position="573"/>
    </location>
</feature>
<dbReference type="InterPro" id="IPR003439">
    <property type="entry name" value="ABC_transporter-like_ATP-bd"/>
</dbReference>
<dbReference type="PANTHER" id="PTHR11384">
    <property type="entry name" value="ATP-BINDING CASSETTE, SUB-FAMILY D MEMBER"/>
    <property type="match status" value="1"/>
</dbReference>
<keyword evidence="3 8" id="KW-0812">Transmembrane</keyword>
<dbReference type="GO" id="GO:0006635">
    <property type="term" value="P:fatty acid beta-oxidation"/>
    <property type="evidence" value="ECO:0007669"/>
    <property type="project" value="TreeGrafter"/>
</dbReference>
<evidence type="ECO:0000256" key="7">
    <source>
        <dbReference type="ARBA" id="ARBA00023136"/>
    </source>
</evidence>
<dbReference type="Gene3D" id="3.40.50.300">
    <property type="entry name" value="P-loop containing nucleotide triphosphate hydrolases"/>
    <property type="match status" value="1"/>
</dbReference>
<dbReference type="GO" id="GO:0005778">
    <property type="term" value="C:peroxisomal membrane"/>
    <property type="evidence" value="ECO:0007669"/>
    <property type="project" value="TreeGrafter"/>
</dbReference>
<keyword evidence="7 8" id="KW-0472">Membrane</keyword>
<feature type="transmembrane region" description="Helical" evidence="8">
    <location>
        <begin position="163"/>
        <end position="186"/>
    </location>
</feature>
<keyword evidence="2" id="KW-0813">Transport</keyword>
<dbReference type="InterPro" id="IPR011527">
    <property type="entry name" value="ABC1_TM_dom"/>
</dbReference>
<dbReference type="GO" id="GO:0140359">
    <property type="term" value="F:ABC-type transporter activity"/>
    <property type="evidence" value="ECO:0007669"/>
    <property type="project" value="InterPro"/>
</dbReference>
<feature type="transmembrane region" description="Helical" evidence="8">
    <location>
        <begin position="21"/>
        <end position="43"/>
    </location>
</feature>
<feature type="transmembrane region" description="Helical" evidence="8">
    <location>
        <begin position="253"/>
        <end position="276"/>
    </location>
</feature>
<dbReference type="GO" id="GO:0042760">
    <property type="term" value="P:very long-chain fatty acid catabolic process"/>
    <property type="evidence" value="ECO:0007669"/>
    <property type="project" value="TreeGrafter"/>
</dbReference>
<comment type="similarity">
    <text evidence="1">Belongs to the ABC transporter superfamily. ABCD family. Peroxisomal fatty acyl CoA transporter (TC 3.A.1.203) subfamily.</text>
</comment>
<dbReference type="InterPro" id="IPR050835">
    <property type="entry name" value="ABC_transporter_sub-D"/>
</dbReference>
<evidence type="ECO:0000256" key="6">
    <source>
        <dbReference type="ARBA" id="ARBA00022989"/>
    </source>
</evidence>
<dbReference type="Pfam" id="PF00005">
    <property type="entry name" value="ABC_tran"/>
    <property type="match status" value="1"/>
</dbReference>
<sequence length="576" mass="66660">MNFKELLKFMILIHGNHLVRILFIFLLLLAIANEIAIYNIGLITGDYYKIMNNKDRNGFFKQTMKSIGLIIGIALLKALKEYVGSYLYIEWRRHLTTNLHQKYLQNMLYYHANVINSNANDNVDQRITQDIDKMTNNLSYIVPEVIVSPFIIIFYGYKCYDLNGFVGPIGCLVFFLISTLINRFLILNVSKWVYKQEQCEGDFRAQHFHIRHKAEAIAFLNGDNIELTKSNSLLTTLINVQRRFITHQLILKVFVYLCDYFGSIMSFIALSVPLFAGAYDNLTPADLSQLISQNVFFTMYLINCFTRLIDLANYFSIFFGTANRIVDLYRWFGHHNESQLTIVSNDDAPNDKSSQIYMDCTDLCVNVPQSKPIKMIIQNLTLQLRKGQNLLITGPSGIGKSSLLRTWKQIWSNCGGHIDRKISLNDTTKVMFLPQKPLLTVGSIVEQITYPFDSEKSIDIPAIIEILQFLELDKSILERVNNDIVSDQRINWIDHLSVGEVQRLILARVLYHRPILLFMDESTSALPLEMEEKILRRFQQMQITMISCGHRDSLKAFHHIELNIESFDRFVLNKLN</sequence>
<keyword evidence="5" id="KW-0067">ATP-binding</keyword>
<feature type="transmembrane region" description="Helical" evidence="8">
    <location>
        <begin position="296"/>
        <end position="320"/>
    </location>
</feature>
<gene>
    <name evidence="11" type="ORF">RDWZM_000420</name>
</gene>
<dbReference type="PANTHER" id="PTHR11384:SF59">
    <property type="entry name" value="LYSOSOMAL COBALAMIN TRANSPORTER ABCD4"/>
    <property type="match status" value="1"/>
</dbReference>
<feature type="transmembrane region" description="Helical" evidence="8">
    <location>
        <begin position="63"/>
        <end position="83"/>
    </location>
</feature>
<protein>
    <submittedName>
        <fullName evidence="11">Uncharacterized protein</fullName>
    </submittedName>
</protein>
<reference evidence="11" key="1">
    <citation type="submission" date="2022-12" db="EMBL/GenBank/DDBJ databases">
        <title>Genome assemblies of Blomia tropicalis.</title>
        <authorList>
            <person name="Cui Y."/>
        </authorList>
    </citation>
    <scope>NUCLEOTIDE SEQUENCE</scope>
    <source>
        <tissue evidence="11">Adult mites</tissue>
    </source>
</reference>
<dbReference type="InterPro" id="IPR036640">
    <property type="entry name" value="ABC1_TM_sf"/>
</dbReference>
<feature type="domain" description="ABC transmembrane type-1" evidence="10">
    <location>
        <begin position="21"/>
        <end position="313"/>
    </location>
</feature>
<keyword evidence="4" id="KW-0547">Nucleotide-binding</keyword>
<dbReference type="PROSITE" id="PS50893">
    <property type="entry name" value="ABC_TRANSPORTER_2"/>
    <property type="match status" value="1"/>
</dbReference>
<dbReference type="SMART" id="SM00382">
    <property type="entry name" value="AAA"/>
    <property type="match status" value="1"/>
</dbReference>
<dbReference type="AlphaFoldDB" id="A0A9Q0RPR9"/>
<evidence type="ECO:0000256" key="2">
    <source>
        <dbReference type="ARBA" id="ARBA00022448"/>
    </source>
</evidence>
<dbReference type="EMBL" id="JAPWDV010000001">
    <property type="protein sequence ID" value="KAJ6221875.1"/>
    <property type="molecule type" value="Genomic_DNA"/>
</dbReference>
<keyword evidence="6 8" id="KW-1133">Transmembrane helix</keyword>
<dbReference type="SUPFAM" id="SSF52540">
    <property type="entry name" value="P-loop containing nucleoside triphosphate hydrolases"/>
    <property type="match status" value="1"/>
</dbReference>
<dbReference type="GO" id="GO:0005324">
    <property type="term" value="F:long-chain fatty acid transmembrane transporter activity"/>
    <property type="evidence" value="ECO:0007669"/>
    <property type="project" value="TreeGrafter"/>
</dbReference>
<evidence type="ECO:0000256" key="5">
    <source>
        <dbReference type="ARBA" id="ARBA00022840"/>
    </source>
</evidence>
<dbReference type="GO" id="GO:0005524">
    <property type="term" value="F:ATP binding"/>
    <property type="evidence" value="ECO:0007669"/>
    <property type="project" value="UniProtKB-KW"/>
</dbReference>
<feature type="transmembrane region" description="Helical" evidence="8">
    <location>
        <begin position="138"/>
        <end position="157"/>
    </location>
</feature>
<dbReference type="Pfam" id="PF06472">
    <property type="entry name" value="ABC_membrane_2"/>
    <property type="match status" value="1"/>
</dbReference>
<evidence type="ECO:0000256" key="1">
    <source>
        <dbReference type="ARBA" id="ARBA00008575"/>
    </source>
</evidence>
<evidence type="ECO:0000259" key="10">
    <source>
        <dbReference type="PROSITE" id="PS50929"/>
    </source>
</evidence>
<dbReference type="GO" id="GO:0015910">
    <property type="term" value="P:long-chain fatty acid import into peroxisome"/>
    <property type="evidence" value="ECO:0007669"/>
    <property type="project" value="TreeGrafter"/>
</dbReference>
<dbReference type="Proteomes" id="UP001142055">
    <property type="component" value="Chromosome 1"/>
</dbReference>
<dbReference type="InterPro" id="IPR027417">
    <property type="entry name" value="P-loop_NTPase"/>
</dbReference>
<proteinExistence type="inferred from homology"/>
<dbReference type="GO" id="GO:0016887">
    <property type="term" value="F:ATP hydrolysis activity"/>
    <property type="evidence" value="ECO:0007669"/>
    <property type="project" value="InterPro"/>
</dbReference>
<dbReference type="PROSITE" id="PS50929">
    <property type="entry name" value="ABC_TM1F"/>
    <property type="match status" value="1"/>
</dbReference>
<organism evidence="11 12">
    <name type="scientific">Blomia tropicalis</name>
    <name type="common">Mite</name>
    <dbReference type="NCBI Taxonomy" id="40697"/>
    <lineage>
        <taxon>Eukaryota</taxon>
        <taxon>Metazoa</taxon>
        <taxon>Ecdysozoa</taxon>
        <taxon>Arthropoda</taxon>
        <taxon>Chelicerata</taxon>
        <taxon>Arachnida</taxon>
        <taxon>Acari</taxon>
        <taxon>Acariformes</taxon>
        <taxon>Sarcoptiformes</taxon>
        <taxon>Astigmata</taxon>
        <taxon>Glycyphagoidea</taxon>
        <taxon>Echimyopodidae</taxon>
        <taxon>Blomia</taxon>
    </lineage>
</organism>
<dbReference type="SUPFAM" id="SSF90123">
    <property type="entry name" value="ABC transporter transmembrane region"/>
    <property type="match status" value="1"/>
</dbReference>
<dbReference type="Gene3D" id="1.20.1560.10">
    <property type="entry name" value="ABC transporter type 1, transmembrane domain"/>
    <property type="match status" value="1"/>
</dbReference>
<name>A0A9Q0RPR9_BLOTA</name>
<dbReference type="InterPro" id="IPR003593">
    <property type="entry name" value="AAA+_ATPase"/>
</dbReference>
<accession>A0A9Q0RPR9</accession>
<evidence type="ECO:0000256" key="3">
    <source>
        <dbReference type="ARBA" id="ARBA00022692"/>
    </source>
</evidence>
<comment type="caution">
    <text evidence="11">The sequence shown here is derived from an EMBL/GenBank/DDBJ whole genome shotgun (WGS) entry which is preliminary data.</text>
</comment>
<evidence type="ECO:0000313" key="11">
    <source>
        <dbReference type="EMBL" id="KAJ6221875.1"/>
    </source>
</evidence>
<dbReference type="OMA" id="YNYQAYV"/>
<evidence type="ECO:0000256" key="4">
    <source>
        <dbReference type="ARBA" id="ARBA00022741"/>
    </source>
</evidence>